<keyword evidence="4" id="KW-1185">Reference proteome</keyword>
<sequence length="201" mass="21597">MSPAPSEAGADHARVSHAVATNLRTLRAARSWSLDRLAQRSGVSKGVLVALEAERGNPSLTTLCRLADAFSVSLTDLVEVHRKPELRHATLDEATTLWRGPNGGSGRLILSTDPPGAVELWWWRLEPGEARHSEAHASDTREALLVIAGEVTVHTDNRTLTASAGGALTWPGDKPHVYRNDTDQPAELVLIVTVPESSARA</sequence>
<organism evidence="3 4">
    <name type="scientific">Pseudonocardia eucalypti</name>
    <dbReference type="NCBI Taxonomy" id="648755"/>
    <lineage>
        <taxon>Bacteria</taxon>
        <taxon>Bacillati</taxon>
        <taxon>Actinomycetota</taxon>
        <taxon>Actinomycetes</taxon>
        <taxon>Pseudonocardiales</taxon>
        <taxon>Pseudonocardiaceae</taxon>
        <taxon>Pseudonocardia</taxon>
    </lineage>
</organism>
<dbReference type="PROSITE" id="PS50943">
    <property type="entry name" value="HTH_CROC1"/>
    <property type="match status" value="1"/>
</dbReference>
<dbReference type="SUPFAM" id="SSF47413">
    <property type="entry name" value="lambda repressor-like DNA-binding domains"/>
    <property type="match status" value="1"/>
</dbReference>
<dbReference type="Pfam" id="PF01381">
    <property type="entry name" value="HTH_3"/>
    <property type="match status" value="1"/>
</dbReference>
<reference evidence="4" key="1">
    <citation type="journal article" date="2019" name="Int. J. Syst. Evol. Microbiol.">
        <title>The Global Catalogue of Microorganisms (GCM) 10K type strain sequencing project: providing services to taxonomists for standard genome sequencing and annotation.</title>
        <authorList>
            <consortium name="The Broad Institute Genomics Platform"/>
            <consortium name="The Broad Institute Genome Sequencing Center for Infectious Disease"/>
            <person name="Wu L."/>
            <person name="Ma J."/>
        </authorList>
    </citation>
    <scope>NUCLEOTIDE SEQUENCE [LARGE SCALE GENOMIC DNA]</scope>
    <source>
        <strain evidence="4">JCM 18303</strain>
    </source>
</reference>
<accession>A0ABP9PE27</accession>
<dbReference type="SUPFAM" id="SSF51182">
    <property type="entry name" value="RmlC-like cupins"/>
    <property type="match status" value="1"/>
</dbReference>
<dbReference type="Gene3D" id="1.10.260.40">
    <property type="entry name" value="lambda repressor-like DNA-binding domains"/>
    <property type="match status" value="1"/>
</dbReference>
<keyword evidence="1" id="KW-0238">DNA-binding</keyword>
<dbReference type="InterPro" id="IPR013096">
    <property type="entry name" value="Cupin_2"/>
</dbReference>
<comment type="caution">
    <text evidence="3">The sequence shown here is derived from an EMBL/GenBank/DDBJ whole genome shotgun (WGS) entry which is preliminary data.</text>
</comment>
<dbReference type="InterPro" id="IPR050807">
    <property type="entry name" value="TransReg_Diox_bact_type"/>
</dbReference>
<dbReference type="PANTHER" id="PTHR46797">
    <property type="entry name" value="HTH-TYPE TRANSCRIPTIONAL REGULATOR"/>
    <property type="match status" value="1"/>
</dbReference>
<evidence type="ECO:0000313" key="3">
    <source>
        <dbReference type="EMBL" id="GAA5145127.1"/>
    </source>
</evidence>
<gene>
    <name evidence="3" type="ORF">GCM10023321_02540</name>
</gene>
<dbReference type="InterPro" id="IPR010982">
    <property type="entry name" value="Lambda_DNA-bd_dom_sf"/>
</dbReference>
<dbReference type="InterPro" id="IPR014710">
    <property type="entry name" value="RmlC-like_jellyroll"/>
</dbReference>
<feature type="domain" description="HTH cro/C1-type" evidence="2">
    <location>
        <begin position="23"/>
        <end position="77"/>
    </location>
</feature>
<dbReference type="Gene3D" id="2.60.120.10">
    <property type="entry name" value="Jelly Rolls"/>
    <property type="match status" value="1"/>
</dbReference>
<dbReference type="InterPro" id="IPR011051">
    <property type="entry name" value="RmlC_Cupin_sf"/>
</dbReference>
<dbReference type="CDD" id="cd00093">
    <property type="entry name" value="HTH_XRE"/>
    <property type="match status" value="1"/>
</dbReference>
<name>A0ABP9PE27_9PSEU</name>
<protein>
    <submittedName>
        <fullName evidence="3">Helix-turn-helix domain-containing protein</fullName>
    </submittedName>
</protein>
<evidence type="ECO:0000259" key="2">
    <source>
        <dbReference type="PROSITE" id="PS50943"/>
    </source>
</evidence>
<proteinExistence type="predicted"/>
<dbReference type="PANTHER" id="PTHR46797:SF1">
    <property type="entry name" value="METHYLPHOSPHONATE SYNTHASE"/>
    <property type="match status" value="1"/>
</dbReference>
<dbReference type="EMBL" id="BAABJP010000001">
    <property type="protein sequence ID" value="GAA5145127.1"/>
    <property type="molecule type" value="Genomic_DNA"/>
</dbReference>
<dbReference type="SMART" id="SM00530">
    <property type="entry name" value="HTH_XRE"/>
    <property type="match status" value="1"/>
</dbReference>
<dbReference type="InterPro" id="IPR001387">
    <property type="entry name" value="Cro/C1-type_HTH"/>
</dbReference>
<evidence type="ECO:0000313" key="4">
    <source>
        <dbReference type="Proteomes" id="UP001428817"/>
    </source>
</evidence>
<dbReference type="CDD" id="cd02209">
    <property type="entry name" value="cupin_XRE_C"/>
    <property type="match status" value="1"/>
</dbReference>
<dbReference type="Proteomes" id="UP001428817">
    <property type="component" value="Unassembled WGS sequence"/>
</dbReference>
<evidence type="ECO:0000256" key="1">
    <source>
        <dbReference type="ARBA" id="ARBA00023125"/>
    </source>
</evidence>
<dbReference type="Pfam" id="PF07883">
    <property type="entry name" value="Cupin_2"/>
    <property type="match status" value="1"/>
</dbReference>